<keyword evidence="2" id="KW-1185">Reference proteome</keyword>
<dbReference type="OrthoDB" id="3256413at2759"/>
<protein>
    <submittedName>
        <fullName evidence="1">Uncharacterized protein</fullName>
    </submittedName>
</protein>
<organism evidence="1 2">
    <name type="scientific">Lentinus tigrinus ALCF2SS1-6</name>
    <dbReference type="NCBI Taxonomy" id="1328759"/>
    <lineage>
        <taxon>Eukaryota</taxon>
        <taxon>Fungi</taxon>
        <taxon>Dikarya</taxon>
        <taxon>Basidiomycota</taxon>
        <taxon>Agaricomycotina</taxon>
        <taxon>Agaricomycetes</taxon>
        <taxon>Polyporales</taxon>
        <taxon>Polyporaceae</taxon>
        <taxon>Lentinus</taxon>
    </lineage>
</organism>
<accession>A0A5C2RMJ6</accession>
<name>A0A5C2RMJ6_9APHY</name>
<evidence type="ECO:0000313" key="2">
    <source>
        <dbReference type="Proteomes" id="UP000313359"/>
    </source>
</evidence>
<dbReference type="EMBL" id="ML122353">
    <property type="protein sequence ID" value="RPD52544.1"/>
    <property type="molecule type" value="Genomic_DNA"/>
</dbReference>
<gene>
    <name evidence="1" type="ORF">L227DRAFT_617726</name>
</gene>
<dbReference type="Proteomes" id="UP000313359">
    <property type="component" value="Unassembled WGS sequence"/>
</dbReference>
<reference evidence="1" key="1">
    <citation type="journal article" date="2018" name="Genome Biol. Evol.">
        <title>Genomics and development of Lentinus tigrinus, a white-rot wood-decaying mushroom with dimorphic fruiting bodies.</title>
        <authorList>
            <person name="Wu B."/>
            <person name="Xu Z."/>
            <person name="Knudson A."/>
            <person name="Carlson A."/>
            <person name="Chen N."/>
            <person name="Kovaka S."/>
            <person name="LaButti K."/>
            <person name="Lipzen A."/>
            <person name="Pennachio C."/>
            <person name="Riley R."/>
            <person name="Schakwitz W."/>
            <person name="Umezawa K."/>
            <person name="Ohm R.A."/>
            <person name="Grigoriev I.V."/>
            <person name="Nagy L.G."/>
            <person name="Gibbons J."/>
            <person name="Hibbett D."/>
        </authorList>
    </citation>
    <scope>NUCLEOTIDE SEQUENCE [LARGE SCALE GENOMIC DNA]</scope>
    <source>
        <strain evidence="1">ALCF2SS1-6</strain>
    </source>
</reference>
<dbReference type="AlphaFoldDB" id="A0A5C2RMJ6"/>
<sequence length="455" mass="51454">MPSERRAVLRERQNAWHTLSWRSLQDISASQDSSGTSRYRLYDGVFALEENRRTLHFWQHPSHIRRIEEKKWTLDDVGVEITEFGLDPAQDLLVVVEEVEGPRGTLCRVHLRSLTTSSAHAMAASAVLVLTPGVEYYECSIQISNDPLALLWTCRGVMEERFEGELAVWNWKTGALIMDVSDSSIYSFVFLNTHYILLLSYYHCMYTQLDNSTIGPYMVVIELDKTPLGRSNDLTKLEYLCAFHYPSLYFDDTSFFDVTLGAYPGPGLSPPPSVAVPFSVSRDDRLLVVTMQVEYSAPEIAILLSFIPSSTLLSLIKTIPPGERHRRFAWEDWGPAGSRLQTTTWRPSFDSDRTACYGNSFARQVQTRPHPSPLSIELYDFNQLACRRMLGEGIVPGAGTSDGDGIELVMEPSVLTGPEKDIFREEVTTFCPYLRRQVVLDDQKDTLDALLLGED</sequence>
<dbReference type="STRING" id="1328759.A0A5C2RMJ6"/>
<proteinExistence type="predicted"/>
<evidence type="ECO:0000313" key="1">
    <source>
        <dbReference type="EMBL" id="RPD52544.1"/>
    </source>
</evidence>